<proteinExistence type="predicted"/>
<evidence type="ECO:0000313" key="4">
    <source>
        <dbReference type="Proteomes" id="UP001144313"/>
    </source>
</evidence>
<dbReference type="RefSeq" id="WP_270115164.1">
    <property type="nucleotide sequence ID" value="NZ_BAAAOL010000003.1"/>
</dbReference>
<evidence type="ECO:0000313" key="3">
    <source>
        <dbReference type="EMBL" id="GLI41873.1"/>
    </source>
</evidence>
<name>A0A9W6G7X6_9ACTN</name>
<protein>
    <recommendedName>
        <fullName evidence="5">DUF3352 domain-containing protein</fullName>
    </recommendedName>
</protein>
<dbReference type="EMBL" id="BSDT01000001">
    <property type="protein sequence ID" value="GLI41873.1"/>
    <property type="molecule type" value="Genomic_DNA"/>
</dbReference>
<reference evidence="3" key="1">
    <citation type="submission" date="2022-12" db="EMBL/GenBank/DDBJ databases">
        <title>Reference genome sequencing for broad-spectrum identification of bacterial and archaeal isolates by mass spectrometry.</title>
        <authorList>
            <person name="Sekiguchi Y."/>
            <person name="Tourlousse D.M."/>
        </authorList>
    </citation>
    <scope>NUCLEOTIDE SEQUENCE</scope>
    <source>
        <strain evidence="3">LLR39Z86</strain>
    </source>
</reference>
<sequence>MSSDPSPQPYPGDPNQPPPGGYGPPPGAYQPPPGAYQAQPGAYQPQPQPYVEQGVPQQPAGAYVPPGAYSPVPMQAPRKGRGPKVAVAAILSVVLLAAVGAVVLFKFVLNQGPDPAESFPATASMYVELNLDPSFDQTPKLLDHLQKFEDLEDYDDTNELIDGFIEESGIDGVDADEDINSWLGRRHGLATWEHDGQTFAVLSLASTDAGAAEDGMAQIRSAAGAEEEQLAYTVEDDHVLVVIGEEGAADALAAAETEAADQPLAESDQYSEARAWLDEDQLLVHWVDMEAVGDIAEMTTGAEGDAVKDLYSGHLIYGFSAFDDGFQLTYRMFGDADHLWTGTDGLVESAGALPASDVALAAYVPENIDEVTQGWLGFFEEFYGVDAAESEPVEAPLTAEEYAEYTELDTQYWSDTLAPEDEARYWELDSRYWSAGTEEDPWVEETYGPDFGEVESTVNDLTGLLAGATLTGGGSFGGDEFDPDSLHFAANLAEDRAQELQDYIETWSEGEPLPEGIEVDGSELSYTGPATADGTLADDDRFSSFAANTPGQCSVVAWVDLSRAAEEFPDEFDGLEPLSAFAWAHGAEDGDGTGVMRLYLKD</sequence>
<organism evidence="3 4">
    <name type="scientific">Glycomyces algeriensis</name>
    <dbReference type="NCBI Taxonomy" id="256037"/>
    <lineage>
        <taxon>Bacteria</taxon>
        <taxon>Bacillati</taxon>
        <taxon>Actinomycetota</taxon>
        <taxon>Actinomycetes</taxon>
        <taxon>Glycomycetales</taxon>
        <taxon>Glycomycetaceae</taxon>
        <taxon>Glycomyces</taxon>
    </lineage>
</organism>
<feature type="compositionally biased region" description="Pro residues" evidence="1">
    <location>
        <begin position="1"/>
        <end position="34"/>
    </location>
</feature>
<keyword evidence="2" id="KW-1133">Transmembrane helix</keyword>
<keyword evidence="4" id="KW-1185">Reference proteome</keyword>
<evidence type="ECO:0000256" key="2">
    <source>
        <dbReference type="SAM" id="Phobius"/>
    </source>
</evidence>
<feature type="region of interest" description="Disordered" evidence="1">
    <location>
        <begin position="1"/>
        <end position="66"/>
    </location>
</feature>
<gene>
    <name evidence="3" type="ORF">GALLR39Z86_17230</name>
</gene>
<accession>A0A9W6G7X6</accession>
<keyword evidence="2" id="KW-0812">Transmembrane</keyword>
<evidence type="ECO:0000256" key="1">
    <source>
        <dbReference type="SAM" id="MobiDB-lite"/>
    </source>
</evidence>
<dbReference type="Proteomes" id="UP001144313">
    <property type="component" value="Unassembled WGS sequence"/>
</dbReference>
<keyword evidence="2" id="KW-0472">Membrane</keyword>
<dbReference type="AlphaFoldDB" id="A0A9W6G7X6"/>
<feature type="transmembrane region" description="Helical" evidence="2">
    <location>
        <begin position="85"/>
        <end position="109"/>
    </location>
</feature>
<feature type="compositionally biased region" description="Low complexity" evidence="1">
    <location>
        <begin position="35"/>
        <end position="45"/>
    </location>
</feature>
<evidence type="ECO:0008006" key="5">
    <source>
        <dbReference type="Google" id="ProtNLM"/>
    </source>
</evidence>
<comment type="caution">
    <text evidence="3">The sequence shown here is derived from an EMBL/GenBank/DDBJ whole genome shotgun (WGS) entry which is preliminary data.</text>
</comment>